<dbReference type="InterPro" id="IPR025948">
    <property type="entry name" value="HTH-like_dom"/>
</dbReference>
<dbReference type="Gene3D" id="3.30.420.10">
    <property type="entry name" value="Ribonuclease H-like superfamily/Ribonuclease H"/>
    <property type="match status" value="1"/>
</dbReference>
<organism evidence="4 5">
    <name type="scientific">Xanthomonas campestris pv. badrii</name>
    <dbReference type="NCBI Taxonomy" id="149696"/>
    <lineage>
        <taxon>Bacteria</taxon>
        <taxon>Pseudomonadati</taxon>
        <taxon>Pseudomonadota</taxon>
        <taxon>Gammaproteobacteria</taxon>
        <taxon>Lysobacterales</taxon>
        <taxon>Lysobacteraceae</taxon>
        <taxon>Xanthomonas</taxon>
    </lineage>
</organism>
<dbReference type="GO" id="GO:0004803">
    <property type="term" value="F:transposase activity"/>
    <property type="evidence" value="ECO:0007669"/>
    <property type="project" value="InterPro"/>
</dbReference>
<dbReference type="InterPro" id="IPR050900">
    <property type="entry name" value="Transposase_IS3/IS150/IS904"/>
</dbReference>
<reference evidence="4 5" key="2">
    <citation type="submission" date="2020-04" db="EMBL/GenBank/DDBJ databases">
        <authorList>
            <person name="Fomenkov A."/>
            <person name="Anton B.P."/>
            <person name="Roberts R.J."/>
        </authorList>
    </citation>
    <scope>NUCLEOTIDE SEQUENCE [LARGE SCALE GENOMIC DNA]</scope>
    <source>
        <strain evidence="4 5">NEB122</strain>
    </source>
</reference>
<dbReference type="PANTHER" id="PTHR46889">
    <property type="entry name" value="TRANSPOSASE INSF FOR INSERTION SEQUENCE IS3B-RELATED"/>
    <property type="match status" value="1"/>
</dbReference>
<evidence type="ECO:0000313" key="4">
    <source>
        <dbReference type="EMBL" id="QJD67641.1"/>
    </source>
</evidence>
<dbReference type="Pfam" id="PF01527">
    <property type="entry name" value="HTH_Tnp_1"/>
    <property type="match status" value="1"/>
</dbReference>
<gene>
    <name evidence="4" type="ORF">HG421_07865</name>
</gene>
<reference evidence="4 5" key="1">
    <citation type="submission" date="2020-04" db="EMBL/GenBank/DDBJ databases">
        <title>Genome-Wide Identification of 5-Methylcytosine Sites in Bacterial Genomes By High-Throughput Sequencing of MspJI Restriction Fragments.</title>
        <authorList>
            <person name="Wu V."/>
        </authorList>
    </citation>
    <scope>NUCLEOTIDE SEQUENCE [LARGE SCALE GENOMIC DNA]</scope>
    <source>
        <strain evidence="4 5">NEB122</strain>
    </source>
</reference>
<dbReference type="InterPro" id="IPR036388">
    <property type="entry name" value="WH-like_DNA-bd_sf"/>
</dbReference>
<name>A0A7Z2V9P1_XANCA</name>
<dbReference type="GO" id="GO:0006313">
    <property type="term" value="P:DNA transposition"/>
    <property type="evidence" value="ECO:0007669"/>
    <property type="project" value="InterPro"/>
</dbReference>
<dbReference type="InterPro" id="IPR036397">
    <property type="entry name" value="RNaseH_sf"/>
</dbReference>
<dbReference type="Proteomes" id="UP000503498">
    <property type="component" value="Chromosome"/>
</dbReference>
<dbReference type="InterPro" id="IPR012337">
    <property type="entry name" value="RNaseH-like_sf"/>
</dbReference>
<dbReference type="InterPro" id="IPR002514">
    <property type="entry name" value="Transposase_8"/>
</dbReference>
<protein>
    <submittedName>
        <fullName evidence="4">IS3 family transposase</fullName>
    </submittedName>
</protein>
<feature type="coiled-coil region" evidence="2">
    <location>
        <begin position="65"/>
        <end position="92"/>
    </location>
</feature>
<dbReference type="InterPro" id="IPR048020">
    <property type="entry name" value="Transpos_IS3"/>
</dbReference>
<accession>A0A7Z2V9P1</accession>
<dbReference type="PANTHER" id="PTHR46889:SF4">
    <property type="entry name" value="TRANSPOSASE INSO FOR INSERTION SEQUENCE ELEMENT IS911B-RELATED"/>
    <property type="match status" value="1"/>
</dbReference>
<dbReference type="NCBIfam" id="NF033516">
    <property type="entry name" value="transpos_IS3"/>
    <property type="match status" value="1"/>
</dbReference>
<dbReference type="Pfam" id="PF00665">
    <property type="entry name" value="rve"/>
    <property type="match status" value="1"/>
</dbReference>
<dbReference type="Pfam" id="PF13333">
    <property type="entry name" value="rve_2"/>
    <property type="match status" value="1"/>
</dbReference>
<comment type="similarity">
    <text evidence="1">Belongs to the transposase 8 family.</text>
</comment>
<dbReference type="GO" id="GO:0015074">
    <property type="term" value="P:DNA integration"/>
    <property type="evidence" value="ECO:0007669"/>
    <property type="project" value="InterPro"/>
</dbReference>
<dbReference type="GO" id="GO:0003677">
    <property type="term" value="F:DNA binding"/>
    <property type="evidence" value="ECO:0007669"/>
    <property type="project" value="InterPro"/>
</dbReference>
<dbReference type="InterPro" id="IPR001584">
    <property type="entry name" value="Integrase_cat-core"/>
</dbReference>
<evidence type="ECO:0000313" key="5">
    <source>
        <dbReference type="Proteomes" id="UP000503498"/>
    </source>
</evidence>
<sequence length="411" mass="47094">MSRASKFSPEVRERSVKMVLEHQGEYASQWSAIVSVSAKVGCTAETLRGWIRQYERDGGKREGVTTAEKERIRLLEREVRELRQANEILRKASAYFCPGGARPPLQEVKRFIDDHRDVHGVEPICKVLPIAPSTYYAHAARKSDPELRSARAKTDEALMPEIRRVWDENFQVYGVRKLWRQMRREKFAVARCTVQRLMKRLGLRGVIRGKAVRTTVSDAKAPCPLDQVNRQFTSDRPNALWVSDFTYVSTWQGWIYVAFVIDVFARRIVGWKASPSMQTDLVLDALEQALHARKPVGPDRLIHHSDRGVQYASIRYTERLAEAGLEPSVGSVGDSYDNALAETINGLYKAEVIHRRSSWRTREQVEWATLTWVDWFNNRRLLEPIGNIPPAEAEANYYSKHKQPNESAMSA</sequence>
<evidence type="ECO:0000259" key="3">
    <source>
        <dbReference type="PROSITE" id="PS50994"/>
    </source>
</evidence>
<dbReference type="AlphaFoldDB" id="A0A7Z2V9P1"/>
<dbReference type="SUPFAM" id="SSF46689">
    <property type="entry name" value="Homeodomain-like"/>
    <property type="match status" value="1"/>
</dbReference>
<feature type="domain" description="Integrase catalytic" evidence="3">
    <location>
        <begin position="233"/>
        <end position="398"/>
    </location>
</feature>
<dbReference type="Pfam" id="PF13276">
    <property type="entry name" value="HTH_21"/>
    <property type="match status" value="1"/>
</dbReference>
<keyword evidence="2" id="KW-0175">Coiled coil</keyword>
<dbReference type="EMBL" id="CP051651">
    <property type="protein sequence ID" value="QJD67641.1"/>
    <property type="molecule type" value="Genomic_DNA"/>
</dbReference>
<dbReference type="PROSITE" id="PS50994">
    <property type="entry name" value="INTEGRASE"/>
    <property type="match status" value="1"/>
</dbReference>
<evidence type="ECO:0000256" key="1">
    <source>
        <dbReference type="ARBA" id="ARBA00009964"/>
    </source>
</evidence>
<dbReference type="RefSeq" id="WP_169705937.1">
    <property type="nucleotide sequence ID" value="NZ_CP051651.1"/>
</dbReference>
<dbReference type="Gene3D" id="1.10.10.10">
    <property type="entry name" value="Winged helix-like DNA-binding domain superfamily/Winged helix DNA-binding domain"/>
    <property type="match status" value="1"/>
</dbReference>
<proteinExistence type="inferred from homology"/>
<dbReference type="InterPro" id="IPR009057">
    <property type="entry name" value="Homeodomain-like_sf"/>
</dbReference>
<evidence type="ECO:0000256" key="2">
    <source>
        <dbReference type="SAM" id="Coils"/>
    </source>
</evidence>
<dbReference type="SUPFAM" id="SSF53098">
    <property type="entry name" value="Ribonuclease H-like"/>
    <property type="match status" value="1"/>
</dbReference>